<dbReference type="PANTHER" id="PTHR48098:SF1">
    <property type="entry name" value="DIACYLGLYCEROL ACYLTRANSFERASE_MYCOLYLTRANSFERASE AG85A"/>
    <property type="match status" value="1"/>
</dbReference>
<reference evidence="2 3" key="1">
    <citation type="journal article" date="2019" name="Int. J. Syst. Evol. Microbiol.">
        <title>The Global Catalogue of Microorganisms (GCM) 10K type strain sequencing project: providing services to taxonomists for standard genome sequencing and annotation.</title>
        <authorList>
            <consortium name="The Broad Institute Genomics Platform"/>
            <consortium name="The Broad Institute Genome Sequencing Center for Infectious Disease"/>
            <person name="Wu L."/>
            <person name="Ma J."/>
        </authorList>
    </citation>
    <scope>NUCLEOTIDE SEQUENCE [LARGE SCALE GENOMIC DNA]</scope>
    <source>
        <strain evidence="2 3">JCM 13004</strain>
    </source>
</reference>
<feature type="transmembrane region" description="Helical" evidence="1">
    <location>
        <begin position="85"/>
        <end position="103"/>
    </location>
</feature>
<name>A0ABN1WAB4_9ACTN</name>
<evidence type="ECO:0000256" key="1">
    <source>
        <dbReference type="SAM" id="Phobius"/>
    </source>
</evidence>
<dbReference type="InterPro" id="IPR050583">
    <property type="entry name" value="Mycobacterial_A85_antigen"/>
</dbReference>
<feature type="transmembrane region" description="Helical" evidence="1">
    <location>
        <begin position="20"/>
        <end position="40"/>
    </location>
</feature>
<dbReference type="InterPro" id="IPR000801">
    <property type="entry name" value="Esterase-like"/>
</dbReference>
<protein>
    <submittedName>
        <fullName evidence="2">Alpha/beta hydrolase-fold protein</fullName>
    </submittedName>
</protein>
<keyword evidence="3" id="KW-1185">Reference proteome</keyword>
<feature type="transmembrane region" description="Helical" evidence="1">
    <location>
        <begin position="110"/>
        <end position="129"/>
    </location>
</feature>
<dbReference type="SUPFAM" id="SSF53474">
    <property type="entry name" value="alpha/beta-Hydrolases"/>
    <property type="match status" value="1"/>
</dbReference>
<accession>A0ABN1WAB4</accession>
<dbReference type="Pfam" id="PF00756">
    <property type="entry name" value="Esterase"/>
    <property type="match status" value="1"/>
</dbReference>
<dbReference type="Proteomes" id="UP001500037">
    <property type="component" value="Unassembled WGS sequence"/>
</dbReference>
<keyword evidence="1" id="KW-1133">Transmembrane helix</keyword>
<evidence type="ECO:0000313" key="3">
    <source>
        <dbReference type="Proteomes" id="UP001500037"/>
    </source>
</evidence>
<dbReference type="EMBL" id="BAAALF010000061">
    <property type="protein sequence ID" value="GAA1242784.1"/>
    <property type="molecule type" value="Genomic_DNA"/>
</dbReference>
<dbReference type="RefSeq" id="WP_344442816.1">
    <property type="nucleotide sequence ID" value="NZ_BAAALF010000061.1"/>
</dbReference>
<comment type="caution">
    <text evidence="2">The sequence shown here is derived from an EMBL/GenBank/DDBJ whole genome shotgun (WGS) entry which is preliminary data.</text>
</comment>
<organism evidence="2 3">
    <name type="scientific">Kitasatospora nipponensis</name>
    <dbReference type="NCBI Taxonomy" id="258049"/>
    <lineage>
        <taxon>Bacteria</taxon>
        <taxon>Bacillati</taxon>
        <taxon>Actinomycetota</taxon>
        <taxon>Actinomycetes</taxon>
        <taxon>Kitasatosporales</taxon>
        <taxon>Streptomycetaceae</taxon>
        <taxon>Kitasatospora</taxon>
    </lineage>
</organism>
<dbReference type="PANTHER" id="PTHR48098">
    <property type="entry name" value="ENTEROCHELIN ESTERASE-RELATED"/>
    <property type="match status" value="1"/>
</dbReference>
<dbReference type="GO" id="GO:0016787">
    <property type="term" value="F:hydrolase activity"/>
    <property type="evidence" value="ECO:0007669"/>
    <property type="project" value="UniProtKB-KW"/>
</dbReference>
<gene>
    <name evidence="2" type="ORF">GCM10009665_36990</name>
</gene>
<proteinExistence type="predicted"/>
<feature type="transmembrane region" description="Helical" evidence="1">
    <location>
        <begin position="52"/>
        <end position="70"/>
    </location>
</feature>
<keyword evidence="2" id="KW-0378">Hydrolase</keyword>
<dbReference type="Gene3D" id="3.40.50.1820">
    <property type="entry name" value="alpha/beta hydrolase"/>
    <property type="match status" value="1"/>
</dbReference>
<keyword evidence="1" id="KW-0812">Transmembrane</keyword>
<dbReference type="InterPro" id="IPR029058">
    <property type="entry name" value="AB_hydrolase_fold"/>
</dbReference>
<evidence type="ECO:0000313" key="2">
    <source>
        <dbReference type="EMBL" id="GAA1242784.1"/>
    </source>
</evidence>
<sequence>MTAAPGRSLALHGPLQWHLTHGVIPTAVLVAGWAALLGLAVCRSAHWWTRRLPCAVVLALAATVLLHYAVDSWWQPFPEGLPRRVLFWIGIGLLGVLLALFRLPPLRRRGRCAAIVAALLVLLMSGSQINRQFDQYPTLRVLLAPWLNHTPAFVGSRADRTTAAPSGRALSEVWQPPAGLPAKGTVSTTALPGQRSGFQPRDAYLYLPPAYQAPVRPLLPVLVLMAGQPGGPGDWVNSGGMADTMDAFAAGHQGLAPIVLVVDPIGSDWSNTLCMDSKIAKVQTYLAQDVPDWVHTHLQTAEGRTAWAIGGLSFGGTCALQLAVNAPQLYGSFLDISGQDEPTLGSHGRTVDEAFGGDEAAFDAVDPLHVMARRSFPDTVGAFVVGASDGEFGPQQRHAFQAARQAGMTVTYTELPGAHDWNVFRGGLAGQLPWMAQRMGLVR</sequence>
<keyword evidence="1" id="KW-0472">Membrane</keyword>